<dbReference type="EnsemblMetazoa" id="PPAI002348-RA">
    <property type="protein sequence ID" value="PPAI002348-PA"/>
    <property type="gene ID" value="PPAI002348"/>
</dbReference>
<dbReference type="PANTHER" id="PTHR21879:SF17">
    <property type="entry name" value="LD24139P"/>
    <property type="match status" value="1"/>
</dbReference>
<name>A0A1B0GMG6_PHLPP</name>
<evidence type="ECO:0000313" key="2">
    <source>
        <dbReference type="Proteomes" id="UP000092462"/>
    </source>
</evidence>
<reference evidence="1" key="1">
    <citation type="submission" date="2022-08" db="UniProtKB">
        <authorList>
            <consortium name="EnsemblMetazoa"/>
        </authorList>
    </citation>
    <scope>IDENTIFICATION</scope>
    <source>
        <strain evidence="1">Israel</strain>
    </source>
</reference>
<dbReference type="InterPro" id="IPR012464">
    <property type="entry name" value="DUF1676"/>
</dbReference>
<evidence type="ECO:0000313" key="1">
    <source>
        <dbReference type="EnsemblMetazoa" id="PPAI002348-PA"/>
    </source>
</evidence>
<protein>
    <submittedName>
        <fullName evidence="1">Uncharacterized protein</fullName>
    </submittedName>
</protein>
<dbReference type="VEuPathDB" id="VectorBase:PPAPM1_009976"/>
<dbReference type="GO" id="GO:0016020">
    <property type="term" value="C:membrane"/>
    <property type="evidence" value="ECO:0007669"/>
    <property type="project" value="TreeGrafter"/>
</dbReference>
<organism evidence="1 2">
    <name type="scientific">Phlebotomus papatasi</name>
    <name type="common">Sandfly</name>
    <dbReference type="NCBI Taxonomy" id="29031"/>
    <lineage>
        <taxon>Eukaryota</taxon>
        <taxon>Metazoa</taxon>
        <taxon>Ecdysozoa</taxon>
        <taxon>Arthropoda</taxon>
        <taxon>Hexapoda</taxon>
        <taxon>Insecta</taxon>
        <taxon>Pterygota</taxon>
        <taxon>Neoptera</taxon>
        <taxon>Endopterygota</taxon>
        <taxon>Diptera</taxon>
        <taxon>Nematocera</taxon>
        <taxon>Psychodoidea</taxon>
        <taxon>Psychodidae</taxon>
        <taxon>Phlebotomus</taxon>
        <taxon>Phlebotomus</taxon>
    </lineage>
</organism>
<sequence length="264" mass="27591">MKILMILGAIVAVAVAAPSVVDNQFEESNTLSQGARIVANCADSGDVTTCLSVKGIMALNRAARAQKIELLPGVTFNRNPSAMFRGAKSLSENEITANLPSGVQEKTGRLFDLTLEAASNFLTSHDLEIKLPAETTKNLARSIEEGRGKLKKLAGPLVLALGAKVVALLPLFLGGLVLLATKALVVAKVAFVLAAVLAVQKLLGSSGGFSGSGFNLLGKLVEIPNQAGLPTRTTQDGRLEHLRVGLQEPLAILIPMPGATMPRI</sequence>
<proteinExistence type="predicted"/>
<dbReference type="VEuPathDB" id="VectorBase:PPAI002348"/>
<dbReference type="PANTHER" id="PTHR21879">
    <property type="entry name" value="FI03362P-RELATED-RELATED"/>
    <property type="match status" value="1"/>
</dbReference>
<accession>A0A1B0GMG6</accession>
<dbReference type="EMBL" id="AJVK01024522">
    <property type="status" value="NOT_ANNOTATED_CDS"/>
    <property type="molecule type" value="Genomic_DNA"/>
</dbReference>
<dbReference type="AlphaFoldDB" id="A0A1B0GMG6"/>
<keyword evidence="2" id="KW-1185">Reference proteome</keyword>
<dbReference type="Proteomes" id="UP000092462">
    <property type="component" value="Unassembled WGS sequence"/>
</dbReference>
<dbReference type="Pfam" id="PF07898">
    <property type="entry name" value="DUF1676"/>
    <property type="match status" value="1"/>
</dbReference>